<gene>
    <name evidence="11" type="primary">LOC113039226</name>
</gene>
<keyword evidence="7" id="KW-0325">Glycoprotein</keyword>
<evidence type="ECO:0000313" key="10">
    <source>
        <dbReference type="Proteomes" id="UP000515129"/>
    </source>
</evidence>
<dbReference type="Pfam" id="PF00087">
    <property type="entry name" value="Toxin_TOLIP"/>
    <property type="match status" value="1"/>
</dbReference>
<evidence type="ECO:0000256" key="1">
    <source>
        <dbReference type="ARBA" id="ARBA00004236"/>
    </source>
</evidence>
<dbReference type="Proteomes" id="UP000515129">
    <property type="component" value="Chromosome 21"/>
</dbReference>
<dbReference type="OrthoDB" id="5945173at2759"/>
<organism evidence="10 11">
    <name type="scientific">Carassius auratus</name>
    <name type="common">Goldfish</name>
    <dbReference type="NCBI Taxonomy" id="7957"/>
    <lineage>
        <taxon>Eukaryota</taxon>
        <taxon>Metazoa</taxon>
        <taxon>Chordata</taxon>
        <taxon>Craniata</taxon>
        <taxon>Vertebrata</taxon>
        <taxon>Euteleostomi</taxon>
        <taxon>Actinopterygii</taxon>
        <taxon>Neopterygii</taxon>
        <taxon>Teleostei</taxon>
        <taxon>Ostariophysi</taxon>
        <taxon>Cypriniformes</taxon>
        <taxon>Cyprinidae</taxon>
        <taxon>Cyprininae</taxon>
        <taxon>Carassius</taxon>
    </lineage>
</organism>
<dbReference type="AlphaFoldDB" id="A0A6P6IYN2"/>
<keyword evidence="6" id="KW-0472">Membrane</keyword>
<dbReference type="GO" id="GO:0005886">
    <property type="term" value="C:plasma membrane"/>
    <property type="evidence" value="ECO:0007669"/>
    <property type="project" value="UniProtKB-SubCell"/>
</dbReference>
<protein>
    <submittedName>
        <fullName evidence="11">Urokinase plasminogen activator surface receptor-like</fullName>
    </submittedName>
</protein>
<evidence type="ECO:0000256" key="2">
    <source>
        <dbReference type="ARBA" id="ARBA00004613"/>
    </source>
</evidence>
<evidence type="ECO:0000313" key="11">
    <source>
        <dbReference type="RefSeq" id="XP_026052894.1"/>
    </source>
</evidence>
<dbReference type="KEGG" id="caua:113039226"/>
<dbReference type="PANTHER" id="PTHR20914:SF24">
    <property type="entry name" value="LYMPHOCYTE ANTIGEN 6 FAMILY MEMBER M2-RELATED"/>
    <property type="match status" value="1"/>
</dbReference>
<evidence type="ECO:0000256" key="7">
    <source>
        <dbReference type="ARBA" id="ARBA00023180"/>
    </source>
</evidence>
<evidence type="ECO:0000259" key="9">
    <source>
        <dbReference type="SMART" id="SM00134"/>
    </source>
</evidence>
<dbReference type="SMART" id="SM00134">
    <property type="entry name" value="LU"/>
    <property type="match status" value="2"/>
</dbReference>
<feature type="domain" description="UPAR/Ly6" evidence="9">
    <location>
        <begin position="114"/>
        <end position="203"/>
    </location>
</feature>
<dbReference type="InterPro" id="IPR050918">
    <property type="entry name" value="CNF-like_PLA2_Inhibitor"/>
</dbReference>
<dbReference type="GeneID" id="113039226"/>
<dbReference type="Pfam" id="PF00021">
    <property type="entry name" value="UPAR_LY6"/>
    <property type="match status" value="1"/>
</dbReference>
<dbReference type="PANTHER" id="PTHR20914">
    <property type="entry name" value="LY6/PLAUR DOMAIN-CONTAINING PROTEIN 8"/>
    <property type="match status" value="1"/>
</dbReference>
<dbReference type="SUPFAM" id="SSF57302">
    <property type="entry name" value="Snake toxin-like"/>
    <property type="match status" value="2"/>
</dbReference>
<keyword evidence="3" id="KW-1003">Cell membrane</keyword>
<feature type="chain" id="PRO_5027610213" evidence="8">
    <location>
        <begin position="20"/>
        <end position="220"/>
    </location>
</feature>
<proteinExistence type="predicted"/>
<keyword evidence="5 8" id="KW-0732">Signal</keyword>
<accession>A0A6P6IYN2</accession>
<feature type="signal peptide" evidence="8">
    <location>
        <begin position="1"/>
        <end position="19"/>
    </location>
</feature>
<evidence type="ECO:0000256" key="4">
    <source>
        <dbReference type="ARBA" id="ARBA00022525"/>
    </source>
</evidence>
<dbReference type="InterPro" id="IPR016054">
    <property type="entry name" value="LY6_UPA_recep-like"/>
</dbReference>
<feature type="domain" description="UPAR/Ly6" evidence="9">
    <location>
        <begin position="20"/>
        <end position="112"/>
    </location>
</feature>
<evidence type="ECO:0000256" key="5">
    <source>
        <dbReference type="ARBA" id="ARBA00022729"/>
    </source>
</evidence>
<dbReference type="RefSeq" id="XP_026052894.1">
    <property type="nucleotide sequence ID" value="XM_026197109.1"/>
</dbReference>
<evidence type="ECO:0000256" key="8">
    <source>
        <dbReference type="SAM" id="SignalP"/>
    </source>
</evidence>
<comment type="subcellular location">
    <subcellularLocation>
        <location evidence="1">Cell membrane</location>
    </subcellularLocation>
    <subcellularLocation>
        <location evidence="2">Secreted</location>
    </subcellularLocation>
</comment>
<reference evidence="11" key="1">
    <citation type="submission" date="2025-08" db="UniProtKB">
        <authorList>
            <consortium name="RefSeq"/>
        </authorList>
    </citation>
    <scope>IDENTIFICATION</scope>
    <source>
        <strain evidence="11">Wakin</strain>
        <tissue evidence="11">Muscle</tissue>
    </source>
</reference>
<evidence type="ECO:0000256" key="3">
    <source>
        <dbReference type="ARBA" id="ARBA00022475"/>
    </source>
</evidence>
<dbReference type="Gene3D" id="2.10.60.10">
    <property type="entry name" value="CD59"/>
    <property type="match status" value="2"/>
</dbReference>
<sequence length="220" mass="23859">MDLQISVFLLFVLFPAGHSLSCYECSRRNGPMDVSCSDQEVNTCPTKYKCMSATVVQQVEGITTMSRVKGCSADCRSGSQNVGFLRNVIKCCDTDLCNIQYAPDPRTMVPNGKKCYYCDEKSCSNILSCSGSEDGCFTVTPKNLEEKELSKNSRGQPLVVKGCISKEICHSTVSNVEVISCCSGNLCNGAQSVSEGNGVQSVSQSFLFLCLSLLSFILLH</sequence>
<evidence type="ECO:0000256" key="6">
    <source>
        <dbReference type="ARBA" id="ARBA00023136"/>
    </source>
</evidence>
<dbReference type="GO" id="GO:0005576">
    <property type="term" value="C:extracellular region"/>
    <property type="evidence" value="ECO:0007669"/>
    <property type="project" value="UniProtKB-SubCell"/>
</dbReference>
<keyword evidence="10" id="KW-1185">Reference proteome</keyword>
<keyword evidence="4" id="KW-0964">Secreted</keyword>
<dbReference type="InterPro" id="IPR035076">
    <property type="entry name" value="Toxin/TOLIP"/>
</dbReference>
<dbReference type="InterPro" id="IPR045860">
    <property type="entry name" value="Snake_toxin-like_sf"/>
</dbReference>
<name>A0A6P6IYN2_CARAU</name>